<accession>A0A7Z0D9X7</accession>
<organism evidence="2 3">
    <name type="scientific">Naumannella cuiyingiana</name>
    <dbReference type="NCBI Taxonomy" id="1347891"/>
    <lineage>
        <taxon>Bacteria</taxon>
        <taxon>Bacillati</taxon>
        <taxon>Actinomycetota</taxon>
        <taxon>Actinomycetes</taxon>
        <taxon>Propionibacteriales</taxon>
        <taxon>Propionibacteriaceae</taxon>
        <taxon>Naumannella</taxon>
    </lineage>
</organism>
<name>A0A7Z0D9X7_9ACTN</name>
<gene>
    <name evidence="2" type="ORF">GGQ54_002241</name>
</gene>
<dbReference type="SUPFAM" id="SSF51182">
    <property type="entry name" value="RmlC-like cupins"/>
    <property type="match status" value="1"/>
</dbReference>
<dbReference type="Gene3D" id="2.60.120.10">
    <property type="entry name" value="Jelly Rolls"/>
    <property type="match status" value="1"/>
</dbReference>
<feature type="domain" description="Cupin type-2" evidence="1">
    <location>
        <begin position="42"/>
        <end position="91"/>
    </location>
</feature>
<proteinExistence type="predicted"/>
<dbReference type="GO" id="GO:0016853">
    <property type="term" value="F:isomerase activity"/>
    <property type="evidence" value="ECO:0007669"/>
    <property type="project" value="UniProtKB-KW"/>
</dbReference>
<dbReference type="RefSeq" id="WP_179445476.1">
    <property type="nucleotide sequence ID" value="NZ_JACBZS010000001.1"/>
</dbReference>
<dbReference type="InterPro" id="IPR013096">
    <property type="entry name" value="Cupin_2"/>
</dbReference>
<dbReference type="AlphaFoldDB" id="A0A7Z0D9X7"/>
<keyword evidence="2" id="KW-0413">Isomerase</keyword>
<protein>
    <submittedName>
        <fullName evidence="2">Mannose-6-phosphate isomerase-like protein (Cupin superfamily)</fullName>
    </submittedName>
</protein>
<sequence>MDGYVLNRADARDDGDDWAENYTELPGAPGISLIFESTSEAGVGPRLHLHPYAETFVIRRGSARFTIGNETLDAHAGQILVVPAETAHRFTTLPGGYEAIHIHSGDRFETTWLE</sequence>
<dbReference type="InterPro" id="IPR014710">
    <property type="entry name" value="RmlC-like_jellyroll"/>
</dbReference>
<dbReference type="Pfam" id="PF07883">
    <property type="entry name" value="Cupin_2"/>
    <property type="match status" value="1"/>
</dbReference>
<dbReference type="EMBL" id="JACBZS010000001">
    <property type="protein sequence ID" value="NYI71681.1"/>
    <property type="molecule type" value="Genomic_DNA"/>
</dbReference>
<dbReference type="InterPro" id="IPR011051">
    <property type="entry name" value="RmlC_Cupin_sf"/>
</dbReference>
<dbReference type="Proteomes" id="UP000527616">
    <property type="component" value="Unassembled WGS sequence"/>
</dbReference>
<evidence type="ECO:0000313" key="2">
    <source>
        <dbReference type="EMBL" id="NYI71681.1"/>
    </source>
</evidence>
<keyword evidence="3" id="KW-1185">Reference proteome</keyword>
<evidence type="ECO:0000259" key="1">
    <source>
        <dbReference type="Pfam" id="PF07883"/>
    </source>
</evidence>
<evidence type="ECO:0000313" key="3">
    <source>
        <dbReference type="Proteomes" id="UP000527616"/>
    </source>
</evidence>
<comment type="caution">
    <text evidence="2">The sequence shown here is derived from an EMBL/GenBank/DDBJ whole genome shotgun (WGS) entry which is preliminary data.</text>
</comment>
<reference evidence="2 3" key="1">
    <citation type="submission" date="2020-07" db="EMBL/GenBank/DDBJ databases">
        <title>Sequencing the genomes of 1000 actinobacteria strains.</title>
        <authorList>
            <person name="Klenk H.-P."/>
        </authorList>
    </citation>
    <scope>NUCLEOTIDE SEQUENCE [LARGE SCALE GENOMIC DNA]</scope>
    <source>
        <strain evidence="2 3">DSM 103164</strain>
    </source>
</reference>